<evidence type="ECO:0000313" key="2">
    <source>
        <dbReference type="EMBL" id="AXR80709.1"/>
    </source>
</evidence>
<gene>
    <name evidence="2" type="ORF">AArcMg_0687</name>
</gene>
<dbReference type="Proteomes" id="UP000258613">
    <property type="component" value="Chromosome"/>
</dbReference>
<accession>A0A346PMG4</accession>
<name>A0A346PMG4_9EURY</name>
<dbReference type="EMBL" id="CP027033">
    <property type="protein sequence ID" value="AXR80709.1"/>
    <property type="molecule type" value="Genomic_DNA"/>
</dbReference>
<feature type="compositionally biased region" description="Basic and acidic residues" evidence="1">
    <location>
        <begin position="661"/>
        <end position="677"/>
    </location>
</feature>
<dbReference type="Gene3D" id="6.10.140.1430">
    <property type="match status" value="1"/>
</dbReference>
<feature type="compositionally biased region" description="Low complexity" evidence="1">
    <location>
        <begin position="424"/>
        <end position="438"/>
    </location>
</feature>
<feature type="region of interest" description="Disordered" evidence="1">
    <location>
        <begin position="1"/>
        <end position="126"/>
    </location>
</feature>
<organism evidence="2 3">
    <name type="scientific">Natrarchaeobaculum sulfurireducens</name>
    <dbReference type="NCBI Taxonomy" id="2044521"/>
    <lineage>
        <taxon>Archaea</taxon>
        <taxon>Methanobacteriati</taxon>
        <taxon>Methanobacteriota</taxon>
        <taxon>Stenosarchaea group</taxon>
        <taxon>Halobacteria</taxon>
        <taxon>Halobacteriales</taxon>
        <taxon>Natrialbaceae</taxon>
        <taxon>Natrarchaeobaculum</taxon>
    </lineage>
</organism>
<feature type="region of interest" description="Disordered" evidence="1">
    <location>
        <begin position="308"/>
        <end position="403"/>
    </location>
</feature>
<feature type="compositionally biased region" description="Basic and acidic residues" evidence="1">
    <location>
        <begin position="362"/>
        <end position="372"/>
    </location>
</feature>
<reference evidence="3" key="1">
    <citation type="submission" date="2018-02" db="EMBL/GenBank/DDBJ databases">
        <title>Phenotypic and genomic properties of facultatively anaerobic sulfur-reducing natronoarchaea from hypersaline soda lakes.</title>
        <authorList>
            <person name="Sorokin D.Y."/>
            <person name="Kublanov I.V."/>
            <person name="Roman P."/>
            <person name="Sinninghe Damste J.S."/>
            <person name="Golyshin P.N."/>
            <person name="Rojo D."/>
            <person name="Ciordia S."/>
            <person name="Mena M.D.C."/>
            <person name="Ferrer M."/>
            <person name="Messina E."/>
            <person name="Smedile F."/>
            <person name="La Spada G."/>
            <person name="La Cono V."/>
            <person name="Yakimov M.M."/>
        </authorList>
    </citation>
    <scope>NUCLEOTIDE SEQUENCE [LARGE SCALE GENOMIC DNA]</scope>
    <source>
        <strain evidence="3">AArc-Mg</strain>
    </source>
</reference>
<evidence type="ECO:0000256" key="1">
    <source>
        <dbReference type="SAM" id="MobiDB-lite"/>
    </source>
</evidence>
<feature type="compositionally biased region" description="Polar residues" evidence="1">
    <location>
        <begin position="319"/>
        <end position="330"/>
    </location>
</feature>
<dbReference type="AlphaFoldDB" id="A0A346PMG4"/>
<evidence type="ECO:0000313" key="3">
    <source>
        <dbReference type="Proteomes" id="UP000258613"/>
    </source>
</evidence>
<dbReference type="KEGG" id="nag:AArcMg_0687"/>
<feature type="region of interest" description="Disordered" evidence="1">
    <location>
        <begin position="415"/>
        <end position="451"/>
    </location>
</feature>
<feature type="region of interest" description="Disordered" evidence="1">
    <location>
        <begin position="614"/>
        <end position="704"/>
    </location>
</feature>
<feature type="compositionally biased region" description="Low complexity" evidence="1">
    <location>
        <begin position="308"/>
        <end position="318"/>
    </location>
</feature>
<feature type="compositionally biased region" description="Basic and acidic residues" evidence="1">
    <location>
        <begin position="27"/>
        <end position="122"/>
    </location>
</feature>
<sequence length="752" mass="77995">MSRVRRAAEKTARALEITREQLSTGADRARQGGREVVDRTRETASRSVDTARDAGREVVDRGRETVDRTTDRAREVTDRGRETVDRTTDRARETVDRATDRAREAGDRAAETADRATDRAQETVDDVTDDAARGTRDMLDTARDQMTFDAGPDSPETGFSGVLATGTGKQSYRTQLSAEHDRWVAQTDDGAQAIETVLDGAGAPGAVSGFTGEAAAVTGEMVSTPGIALMADDAARWSGRALMNREPGSPGSMALTDIEQQQDTVETAASAGAAFGDYWHTHREAGETERALGGTAAGLLTLGAPVAARPARGGSRSGQTVDSPSPSGTTPAAHVEAPRSQGSQRSDLPAERPDPWEGIDFDAVRDVSRGDDTSPSASPAATDTPSPDRSTGGGGDPPLLDRIRDSGSVEAFIADESGTMQLVGRQRPGQQRGQTQTPDPGHGQGHMEPVGTRELQEGGTRDVMSQQLQDDLLAQRQDMSLGVGDIQPEVGYGTRVGDVHAGSSVDTAGGWSPAGVLSGEQRFSAVSGVDARGAGVAATGTAPVPLTGAGSEAGELLDAAQQPSVTTGETVLPRTEHTSIGMIAGGETAARDGMVPGFDVGGLMGAGVRDAVRDRDGTGALDRATPGIDTGTRTGEDTAQRTGQQQDTGIDLGFAAPGYRPPERDPSGTSRPRDGRGGRSGRGRRRRRIGIPLPGTDADGDDDPVLGVDETGFVNPVAGGLEGAALAFGVPDTGTDNDSGQVDYQTTGNMVI</sequence>
<feature type="compositionally biased region" description="Basic residues" evidence="1">
    <location>
        <begin position="679"/>
        <end position="689"/>
    </location>
</feature>
<protein>
    <submittedName>
        <fullName evidence="2">Uncharacterized protein</fullName>
    </submittedName>
</protein>
<proteinExistence type="predicted"/>
<keyword evidence="3" id="KW-1185">Reference proteome</keyword>
<feature type="compositionally biased region" description="Polar residues" evidence="1">
    <location>
        <begin position="373"/>
        <end position="389"/>
    </location>
</feature>
<feature type="compositionally biased region" description="Basic and acidic residues" evidence="1">
    <location>
        <begin position="1"/>
        <end position="19"/>
    </location>
</feature>